<reference evidence="1 2" key="1">
    <citation type="submission" date="2014-08" db="EMBL/GenBank/DDBJ databases">
        <authorList>
            <person name="Bunnell A."/>
            <person name="Chain P.S."/>
            <person name="Chertkov O."/>
            <person name="Currie B.J."/>
            <person name="Daligault H.E."/>
            <person name="Davenport K.W."/>
            <person name="Davis C."/>
            <person name="Gleasner C.D."/>
            <person name="Johnson S.L."/>
            <person name="Kaestli M."/>
            <person name="Koren S."/>
            <person name="Kunde Y.A."/>
            <person name="Mayo M."/>
            <person name="McMurry K.K."/>
            <person name="Price E.P."/>
            <person name="Reitenga K.G."/>
            <person name="Robison R."/>
            <person name="Rosovitz M.J."/>
            <person name="Sarovich D.S."/>
            <person name="Teshima H."/>
        </authorList>
    </citation>
    <scope>NUCLEOTIDE SEQUENCE [LARGE SCALE GENOMIC DNA]</scope>
    <source>
        <strain evidence="1 2">MSHR44</strain>
    </source>
</reference>
<dbReference type="AlphaFoldDB" id="A0AA40JDC4"/>
<comment type="caution">
    <text evidence="1">The sequence shown here is derived from an EMBL/GenBank/DDBJ whole genome shotgun (WGS) entry which is preliminary data.</text>
</comment>
<evidence type="ECO:0000313" key="2">
    <source>
        <dbReference type="Proteomes" id="UP000030475"/>
    </source>
</evidence>
<name>A0AA40JDC4_BURPE</name>
<dbReference type="Proteomes" id="UP000030475">
    <property type="component" value="Unassembled WGS sequence"/>
</dbReference>
<organism evidence="1 2">
    <name type="scientific">Burkholderia pseudomallei</name>
    <name type="common">Pseudomonas pseudomallei</name>
    <dbReference type="NCBI Taxonomy" id="28450"/>
    <lineage>
        <taxon>Bacteria</taxon>
        <taxon>Pseudomonadati</taxon>
        <taxon>Pseudomonadota</taxon>
        <taxon>Betaproteobacteria</taxon>
        <taxon>Burkholderiales</taxon>
        <taxon>Burkholderiaceae</taxon>
        <taxon>Burkholderia</taxon>
        <taxon>pseudomallei group</taxon>
    </lineage>
</organism>
<dbReference type="EMBL" id="JQIM01000010">
    <property type="protein sequence ID" value="KGX08430.1"/>
    <property type="molecule type" value="Genomic_DNA"/>
</dbReference>
<dbReference type="RefSeq" id="WP_229280568.1">
    <property type="nucleotide sequence ID" value="NZ_JAVISH010000039.1"/>
</dbReference>
<evidence type="ECO:0000313" key="1">
    <source>
        <dbReference type="EMBL" id="KGX08430.1"/>
    </source>
</evidence>
<sequence length="486" mass="52191">MANESVAQLLLRLAWKRLWKPGTPYYLPNVLVNGASGNGKHVAPLGSRPVPALGPFDLASQDPWGHVSITLRDGAVDGLQTAADGGFTYDDKTSAYTAKIAFGQLAYRAPYAVDGDGLLGCALSGASALLQIIGGADAALAAPQAADDSAHEERIRLANEYQDRLVQSPAGLSLVGTYYDNNWAMNQIVRDPRPNAFLRQWANEKTSQMARLTQGAAQAPEDPSRKIGDDEYTLASYKRGVAFKKACVDKSVKQDDSDPFWKAGVESNAFHGLVERNHDGPTTVGHVMAQVANSPPSLLDDARARYREHMLAAANSASVEMAGDLPATLFRTSESAALYRRAYDEVMAEEAAYAEQVASGAVSEAAAGAFPVAKGNARATFGAPAFTMKGTITVTGNGDDLKLRLTLAAIEANLPRLSIDVQPFDWFTGKGDQRSLYDLVSKKVAQARFIQDLLRKKIDEKLSDAKVLGYLQDRINDAIDEALGKV</sequence>
<protein>
    <submittedName>
        <fullName evidence="1">Uncharacterized protein</fullName>
    </submittedName>
</protein>
<accession>A0AA40JDC4</accession>
<gene>
    <name evidence="1" type="ORF">Y036_1416</name>
</gene>
<proteinExistence type="predicted"/>